<evidence type="ECO:0000313" key="2">
    <source>
        <dbReference type="EMBL" id="MET3644805.1"/>
    </source>
</evidence>
<keyword evidence="1" id="KW-0812">Transmembrane</keyword>
<dbReference type="Pfam" id="PF10031">
    <property type="entry name" value="DUF2273"/>
    <property type="match status" value="1"/>
</dbReference>
<dbReference type="EMBL" id="JBEPMK010000005">
    <property type="protein sequence ID" value="MET3644805.1"/>
    <property type="molecule type" value="Genomic_DNA"/>
</dbReference>
<keyword evidence="1" id="KW-1133">Transmembrane helix</keyword>
<name>A0ABV2JLK6_9STRE</name>
<comment type="caution">
    <text evidence="2">The sequence shown here is derived from an EMBL/GenBank/DDBJ whole genome shotgun (WGS) entry which is preliminary data.</text>
</comment>
<feature type="transmembrane region" description="Helical" evidence="1">
    <location>
        <begin position="33"/>
        <end position="49"/>
    </location>
</feature>
<gene>
    <name evidence="2" type="ORF">ABID27_001436</name>
</gene>
<dbReference type="RefSeq" id="WP_354281219.1">
    <property type="nucleotide sequence ID" value="NZ_JBEPMK010000005.1"/>
</dbReference>
<evidence type="ECO:0000256" key="1">
    <source>
        <dbReference type="SAM" id="Phobius"/>
    </source>
</evidence>
<organism evidence="2 3">
    <name type="scientific">Streptococcus gallinaceus</name>
    <dbReference type="NCBI Taxonomy" id="165758"/>
    <lineage>
        <taxon>Bacteria</taxon>
        <taxon>Bacillati</taxon>
        <taxon>Bacillota</taxon>
        <taxon>Bacilli</taxon>
        <taxon>Lactobacillales</taxon>
        <taxon>Streptococcaceae</taxon>
        <taxon>Streptococcus</taxon>
    </lineage>
</organism>
<dbReference type="InterPro" id="IPR018730">
    <property type="entry name" value="DUF2273"/>
</dbReference>
<keyword evidence="1" id="KW-0472">Membrane</keyword>
<sequence length="63" mass="7122">MDLFKTYRYPLIGGGLGLFLALLFLTVGFLKTIFLILFTIFGVLLGNYCQRTGLISKLVNQFK</sequence>
<dbReference type="Proteomes" id="UP001549055">
    <property type="component" value="Unassembled WGS sequence"/>
</dbReference>
<feature type="transmembrane region" description="Helical" evidence="1">
    <location>
        <begin position="7"/>
        <end position="27"/>
    </location>
</feature>
<evidence type="ECO:0000313" key="3">
    <source>
        <dbReference type="Proteomes" id="UP001549055"/>
    </source>
</evidence>
<keyword evidence="3" id="KW-1185">Reference proteome</keyword>
<proteinExistence type="predicted"/>
<reference evidence="2 3" key="1">
    <citation type="submission" date="2024-06" db="EMBL/GenBank/DDBJ databases">
        <title>Genomic Encyclopedia of Type Strains, Phase IV (KMG-IV): sequencing the most valuable type-strain genomes for metagenomic binning, comparative biology and taxonomic classification.</title>
        <authorList>
            <person name="Goeker M."/>
        </authorList>
    </citation>
    <scope>NUCLEOTIDE SEQUENCE [LARGE SCALE GENOMIC DNA]</scope>
    <source>
        <strain evidence="2 3">DSM 15349</strain>
    </source>
</reference>
<protein>
    <submittedName>
        <fullName evidence="2">Membrane protein</fullName>
    </submittedName>
</protein>
<accession>A0ABV2JLK6</accession>